<keyword evidence="2" id="KW-1185">Reference proteome</keyword>
<evidence type="ECO:0000313" key="1">
    <source>
        <dbReference type="EMBL" id="GBP25963.1"/>
    </source>
</evidence>
<proteinExistence type="predicted"/>
<dbReference type="Proteomes" id="UP000299102">
    <property type="component" value="Unassembled WGS sequence"/>
</dbReference>
<dbReference type="OrthoDB" id="410104at2759"/>
<protein>
    <submittedName>
        <fullName evidence="1">Uncharacterized protein</fullName>
    </submittedName>
</protein>
<name>A0A4C1UHK3_EUMVA</name>
<comment type="caution">
    <text evidence="1">The sequence shown here is derived from an EMBL/GenBank/DDBJ whole genome shotgun (WGS) entry which is preliminary data.</text>
</comment>
<accession>A0A4C1UHK3</accession>
<reference evidence="1 2" key="1">
    <citation type="journal article" date="2019" name="Commun. Biol.">
        <title>The bagworm genome reveals a unique fibroin gene that provides high tensile strength.</title>
        <authorList>
            <person name="Kono N."/>
            <person name="Nakamura H."/>
            <person name="Ohtoshi R."/>
            <person name="Tomita M."/>
            <person name="Numata K."/>
            <person name="Arakawa K."/>
        </authorList>
    </citation>
    <scope>NUCLEOTIDE SEQUENCE [LARGE SCALE GENOMIC DNA]</scope>
</reference>
<organism evidence="1 2">
    <name type="scientific">Eumeta variegata</name>
    <name type="common">Bagworm moth</name>
    <name type="synonym">Eumeta japonica</name>
    <dbReference type="NCBI Taxonomy" id="151549"/>
    <lineage>
        <taxon>Eukaryota</taxon>
        <taxon>Metazoa</taxon>
        <taxon>Ecdysozoa</taxon>
        <taxon>Arthropoda</taxon>
        <taxon>Hexapoda</taxon>
        <taxon>Insecta</taxon>
        <taxon>Pterygota</taxon>
        <taxon>Neoptera</taxon>
        <taxon>Endopterygota</taxon>
        <taxon>Lepidoptera</taxon>
        <taxon>Glossata</taxon>
        <taxon>Ditrysia</taxon>
        <taxon>Tineoidea</taxon>
        <taxon>Psychidae</taxon>
        <taxon>Oiketicinae</taxon>
        <taxon>Eumeta</taxon>
    </lineage>
</organism>
<dbReference type="AlphaFoldDB" id="A0A4C1UHK3"/>
<dbReference type="EMBL" id="BGZK01000174">
    <property type="protein sequence ID" value="GBP25963.1"/>
    <property type="molecule type" value="Genomic_DNA"/>
</dbReference>
<evidence type="ECO:0000313" key="2">
    <source>
        <dbReference type="Proteomes" id="UP000299102"/>
    </source>
</evidence>
<sequence length="201" mass="23315">MILSGACRPQTEYICTTSSFTDDQHWFGVLSCDHEMKKKSSLNVTVFAYYWARPRVASPSGQKRVSLRPRVVVRSVKSSSRASSGDKFRLFGLFHLKLPLLGYRIKAQIEFLYGHHRLVRATLTLTKTNKDQKHFKAQIKIPKSEDEMKTCLSFLETHIDKVEPVNVRKYHNMLETAMTENLRIENSTEPKRFKFSDNTKK</sequence>
<gene>
    <name evidence="1" type="ORF">EVAR_84522_1</name>
</gene>